<feature type="transmembrane region" description="Helical" evidence="2">
    <location>
        <begin position="57"/>
        <end position="79"/>
    </location>
</feature>
<evidence type="ECO:0000313" key="4">
    <source>
        <dbReference type="Proteomes" id="UP001595816"/>
    </source>
</evidence>
<keyword evidence="2" id="KW-0812">Transmembrane</keyword>
<sequence>MGPGPGGPNRPGGPDDFPGLDGPPRPRSPRSGLQAGVGAFKDARSELRKRMRERQRLRMLTLMAVVVTVLGALPLYLLVQAATRDPVFTSLDALKVPAWAATSHADEVDGSRWCVIECRYRERDVASQKSPDETNTAYVKALQDAGWQRWKVPDCPMQAAGVTVEGHYTCWRKDEYTLDLWVRNKPCPDELLRNRPTVGPSGSTAASPGTQDCNGSLVSFKVYNAIADDRLNRTGTDATTSPGG</sequence>
<keyword evidence="2" id="KW-0472">Membrane</keyword>
<keyword evidence="2" id="KW-1133">Transmembrane helix</keyword>
<name>A0ABV8M3G3_9ACTN</name>
<evidence type="ECO:0000313" key="3">
    <source>
        <dbReference type="EMBL" id="MFC4137000.1"/>
    </source>
</evidence>
<evidence type="ECO:0000256" key="1">
    <source>
        <dbReference type="SAM" id="MobiDB-lite"/>
    </source>
</evidence>
<dbReference type="EMBL" id="JBHSAY010000035">
    <property type="protein sequence ID" value="MFC4137000.1"/>
    <property type="molecule type" value="Genomic_DNA"/>
</dbReference>
<proteinExistence type="predicted"/>
<evidence type="ECO:0000256" key="2">
    <source>
        <dbReference type="SAM" id="Phobius"/>
    </source>
</evidence>
<dbReference type="Proteomes" id="UP001595816">
    <property type="component" value="Unassembled WGS sequence"/>
</dbReference>
<keyword evidence="4" id="KW-1185">Reference proteome</keyword>
<accession>A0ABV8M3G3</accession>
<organism evidence="3 4">
    <name type="scientific">Hamadaea flava</name>
    <dbReference type="NCBI Taxonomy" id="1742688"/>
    <lineage>
        <taxon>Bacteria</taxon>
        <taxon>Bacillati</taxon>
        <taxon>Actinomycetota</taxon>
        <taxon>Actinomycetes</taxon>
        <taxon>Micromonosporales</taxon>
        <taxon>Micromonosporaceae</taxon>
        <taxon>Hamadaea</taxon>
    </lineage>
</organism>
<comment type="caution">
    <text evidence="3">The sequence shown here is derived from an EMBL/GenBank/DDBJ whole genome shotgun (WGS) entry which is preliminary data.</text>
</comment>
<protein>
    <submittedName>
        <fullName evidence="3">Uncharacterized protein</fullName>
    </submittedName>
</protein>
<reference evidence="4" key="1">
    <citation type="journal article" date="2019" name="Int. J. Syst. Evol. Microbiol.">
        <title>The Global Catalogue of Microorganisms (GCM) 10K type strain sequencing project: providing services to taxonomists for standard genome sequencing and annotation.</title>
        <authorList>
            <consortium name="The Broad Institute Genomics Platform"/>
            <consortium name="The Broad Institute Genome Sequencing Center for Infectious Disease"/>
            <person name="Wu L."/>
            <person name="Ma J."/>
        </authorList>
    </citation>
    <scope>NUCLEOTIDE SEQUENCE [LARGE SCALE GENOMIC DNA]</scope>
    <source>
        <strain evidence="4">CGMCC 4.7289</strain>
    </source>
</reference>
<gene>
    <name evidence="3" type="ORF">ACFOZ4_40880</name>
</gene>
<feature type="region of interest" description="Disordered" evidence="1">
    <location>
        <begin position="1"/>
        <end position="35"/>
    </location>
</feature>